<accession>A0A0C9MIP9</accession>
<feature type="repeat" description="ANK" evidence="2">
    <location>
        <begin position="872"/>
        <end position="894"/>
    </location>
</feature>
<feature type="compositionally biased region" description="Low complexity" evidence="3">
    <location>
        <begin position="415"/>
        <end position="428"/>
    </location>
</feature>
<name>A0A0C9MIP9_9FUNG</name>
<evidence type="ECO:0000256" key="2">
    <source>
        <dbReference type="PROSITE-ProRule" id="PRU00023"/>
    </source>
</evidence>
<protein>
    <recommendedName>
        <fullName evidence="4">IPT/TIG domain-containing protein</fullName>
    </recommendedName>
</protein>
<sequence length="998" mass="110914">MSPPLETNGKNTPSSTHSLGMDSELSLLSNGNANNDQAMDIFLNQVAEYNNQHVAFEQHQQASSSSSSAAATSSSQMSINPGQILTHQQQQQQQTTKVKQEEQQVFAKPAEPPKKGKQKAKETGHSSLLHVFTNPLLHAIPILARNCLNFEDFLAQTSLPGQSLLGPGEVEEESDANFTSSPIIRNDSPWHIRVLGLPYTGAKSRVETQIKICLQLVDTTGELATNWSHIKLPEHLVAKDKLKRKNQKYGADEKASLTDNQVLILEAAVVCDGQPDSEIIMCTSCVHRERKRLKRKRDNKVARAANKEGGAAKLAALFANDLPDLSDEAIMAEERRRILLFNCNEIVFTVKDNLNHVIGTGRSPPIMITDDHKSSKMQQAAARKRTRADMDASATESDAPSTSRRKAELETDSGVSSPVASTPATPSSQVDDAAENSPKPDASTASNSVSNINSSMASTPSSTIVIPANSNMPHHHQFVNENKQHPLAEDNQDHFISQLQQPQQQQYGHHQQQQQHSELFDFLNSNDLNLLPQQHQQPQSSQPPMSHMLQITHQPLSLMHPDQQQQQHMQQQQQHQLQQQQILNQFTQNPIQSINRRRATVIGNCMSQAQQPIQHHPQQQQQHYQNNVYAKLSERNALEGGKNNLPRLHRLIPSEGPIYGGAEVTVLGSNFYEGLTCLFGENPAIPTHCWSANTLLCILPPAASAGPVVVSFKEHPLMLEGQDVVLFTYFDESDRALMELALQVVGLKTMGKVEDARQIAMRIVQGDNSQSKDSSQQQQQQQQQQQSQHNRMTTMTAATVYENARKLFLSHLEQTIVASLLAIQRFPCHRDHLSLTNVNQHSLLHLATLCGYTSLVETLVRLNCNVDQVDKNGFTALHFASWSGKIDIVRLLIDTSNLKILNSVGKTAERLAIEGGHKQIVQLFKQKHHATIASIQTRNVRIPLKDFIPVDVVWATSLLPTRISTLLSSLYTFSSTTRCAQRVARSAGQVYNFMLDPF</sequence>
<dbReference type="SUPFAM" id="SSF48403">
    <property type="entry name" value="Ankyrin repeat"/>
    <property type="match status" value="1"/>
</dbReference>
<dbReference type="GO" id="GO:0003690">
    <property type="term" value="F:double-stranded DNA binding"/>
    <property type="evidence" value="ECO:0007669"/>
    <property type="project" value="TreeGrafter"/>
</dbReference>
<feature type="compositionally biased region" description="Low complexity" evidence="3">
    <location>
        <begin position="769"/>
        <end position="788"/>
    </location>
</feature>
<dbReference type="Pfam" id="PF25603">
    <property type="entry name" value="SPT23_MGA2_DBD"/>
    <property type="match status" value="1"/>
</dbReference>
<dbReference type="STRING" id="91626.A0A0C9MIP9"/>
<dbReference type="CDD" id="cd00102">
    <property type="entry name" value="IPT"/>
    <property type="match status" value="1"/>
</dbReference>
<dbReference type="PANTHER" id="PTHR23335">
    <property type="entry name" value="CALMODULIN-BINDING TRANSCRIPTION ACTIVATOR CAMTA"/>
    <property type="match status" value="1"/>
</dbReference>
<feature type="compositionally biased region" description="Low complexity" evidence="3">
    <location>
        <begin position="58"/>
        <end position="78"/>
    </location>
</feature>
<dbReference type="PROSITE" id="PS50088">
    <property type="entry name" value="ANK_REPEAT"/>
    <property type="match status" value="2"/>
</dbReference>
<feature type="region of interest" description="Disordered" evidence="3">
    <location>
        <begin position="765"/>
        <end position="792"/>
    </location>
</feature>
<dbReference type="InterPro" id="IPR014756">
    <property type="entry name" value="Ig_E-set"/>
</dbReference>
<dbReference type="InterPro" id="IPR036770">
    <property type="entry name" value="Ankyrin_rpt-contain_sf"/>
</dbReference>
<dbReference type="InterPro" id="IPR057962">
    <property type="entry name" value="SPT23_MGA2_DBD"/>
</dbReference>
<gene>
    <name evidence="5" type="ORF">MAM1_0393d10278</name>
</gene>
<dbReference type="InterPro" id="IPR002110">
    <property type="entry name" value="Ankyrin_rpt"/>
</dbReference>
<dbReference type="GO" id="GO:0005634">
    <property type="term" value="C:nucleus"/>
    <property type="evidence" value="ECO:0007669"/>
    <property type="project" value="TreeGrafter"/>
</dbReference>
<keyword evidence="6" id="KW-1185">Reference proteome</keyword>
<evidence type="ECO:0000259" key="4">
    <source>
        <dbReference type="SMART" id="SM00429"/>
    </source>
</evidence>
<dbReference type="SUPFAM" id="SSF81296">
    <property type="entry name" value="E set domains"/>
    <property type="match status" value="1"/>
</dbReference>
<proteinExistence type="predicted"/>
<evidence type="ECO:0000313" key="6">
    <source>
        <dbReference type="Proteomes" id="UP000053815"/>
    </source>
</evidence>
<dbReference type="AlphaFoldDB" id="A0A0C9MIP9"/>
<feature type="region of interest" description="Disordered" evidence="3">
    <location>
        <begin position="362"/>
        <end position="476"/>
    </location>
</feature>
<dbReference type="Pfam" id="PF01833">
    <property type="entry name" value="TIG"/>
    <property type="match status" value="1"/>
</dbReference>
<dbReference type="PROSITE" id="PS50297">
    <property type="entry name" value="ANK_REP_REGION"/>
    <property type="match status" value="1"/>
</dbReference>
<dbReference type="GO" id="GO:0003712">
    <property type="term" value="F:transcription coregulator activity"/>
    <property type="evidence" value="ECO:0007669"/>
    <property type="project" value="TreeGrafter"/>
</dbReference>
<dbReference type="Gene3D" id="1.25.40.20">
    <property type="entry name" value="Ankyrin repeat-containing domain"/>
    <property type="match status" value="1"/>
</dbReference>
<dbReference type="Gene3D" id="2.60.40.10">
    <property type="entry name" value="Immunoglobulins"/>
    <property type="match status" value="1"/>
</dbReference>
<dbReference type="Proteomes" id="UP000053815">
    <property type="component" value="Unassembled WGS sequence"/>
</dbReference>
<feature type="compositionally biased region" description="Polar residues" evidence="3">
    <location>
        <begin position="8"/>
        <end position="18"/>
    </location>
</feature>
<dbReference type="Pfam" id="PF12796">
    <property type="entry name" value="Ank_2"/>
    <property type="match status" value="1"/>
</dbReference>
<feature type="compositionally biased region" description="Low complexity" evidence="3">
    <location>
        <begin position="88"/>
        <end position="97"/>
    </location>
</feature>
<evidence type="ECO:0000313" key="5">
    <source>
        <dbReference type="EMBL" id="GAN10731.1"/>
    </source>
</evidence>
<feature type="repeat" description="ANK" evidence="2">
    <location>
        <begin position="839"/>
        <end position="871"/>
    </location>
</feature>
<dbReference type="PANTHER" id="PTHR23335:SF1">
    <property type="entry name" value="CALMODULIN-BINDING TRANSCRIPTION ACTIVATOR, ISOFORM F"/>
    <property type="match status" value="1"/>
</dbReference>
<evidence type="ECO:0000256" key="3">
    <source>
        <dbReference type="SAM" id="MobiDB-lite"/>
    </source>
</evidence>
<feature type="region of interest" description="Disordered" evidence="3">
    <location>
        <begin position="57"/>
        <end position="123"/>
    </location>
</feature>
<dbReference type="OrthoDB" id="71307at2759"/>
<dbReference type="SMART" id="SM00248">
    <property type="entry name" value="ANK"/>
    <property type="match status" value="3"/>
</dbReference>
<dbReference type="SMART" id="SM00429">
    <property type="entry name" value="IPT"/>
    <property type="match status" value="1"/>
</dbReference>
<keyword evidence="1 2" id="KW-0040">ANK repeat</keyword>
<dbReference type="InterPro" id="IPR002909">
    <property type="entry name" value="IPT_dom"/>
</dbReference>
<reference evidence="5" key="1">
    <citation type="submission" date="2014-09" db="EMBL/GenBank/DDBJ databases">
        <title>Draft genome sequence of an oleaginous Mucoromycotina fungus Mucor ambiguus NBRC6742.</title>
        <authorList>
            <person name="Takeda I."/>
            <person name="Yamane N."/>
            <person name="Morita T."/>
            <person name="Tamano K."/>
            <person name="Machida M."/>
            <person name="Baker S."/>
            <person name="Koike H."/>
        </authorList>
    </citation>
    <scope>NUCLEOTIDE SEQUENCE</scope>
    <source>
        <strain evidence="5">NBRC 6742</strain>
    </source>
</reference>
<feature type="domain" description="IPT/TIG" evidence="4">
    <location>
        <begin position="645"/>
        <end position="730"/>
    </location>
</feature>
<feature type="compositionally biased region" description="Basic and acidic residues" evidence="3">
    <location>
        <begin position="111"/>
        <end position="123"/>
    </location>
</feature>
<feature type="compositionally biased region" description="Polar residues" evidence="3">
    <location>
        <begin position="443"/>
        <end position="472"/>
    </location>
</feature>
<feature type="region of interest" description="Disordered" evidence="3">
    <location>
        <begin position="1"/>
        <end position="31"/>
    </location>
</feature>
<dbReference type="GO" id="GO:0006357">
    <property type="term" value="P:regulation of transcription by RNA polymerase II"/>
    <property type="evidence" value="ECO:0007669"/>
    <property type="project" value="TreeGrafter"/>
</dbReference>
<dbReference type="EMBL" id="DF836682">
    <property type="protein sequence ID" value="GAN10731.1"/>
    <property type="molecule type" value="Genomic_DNA"/>
</dbReference>
<organism evidence="5">
    <name type="scientific">Mucor ambiguus</name>
    <dbReference type="NCBI Taxonomy" id="91626"/>
    <lineage>
        <taxon>Eukaryota</taxon>
        <taxon>Fungi</taxon>
        <taxon>Fungi incertae sedis</taxon>
        <taxon>Mucoromycota</taxon>
        <taxon>Mucoromycotina</taxon>
        <taxon>Mucoromycetes</taxon>
        <taxon>Mucorales</taxon>
        <taxon>Mucorineae</taxon>
        <taxon>Mucoraceae</taxon>
        <taxon>Mucor</taxon>
    </lineage>
</organism>
<dbReference type="InterPro" id="IPR013783">
    <property type="entry name" value="Ig-like_fold"/>
</dbReference>
<evidence type="ECO:0000256" key="1">
    <source>
        <dbReference type="ARBA" id="ARBA00023043"/>
    </source>
</evidence>